<organism evidence="3 4">
    <name type="scientific">Streptomyces achromogenes</name>
    <dbReference type="NCBI Taxonomy" id="67255"/>
    <lineage>
        <taxon>Bacteria</taxon>
        <taxon>Bacillati</taxon>
        <taxon>Actinomycetota</taxon>
        <taxon>Actinomycetes</taxon>
        <taxon>Kitasatosporales</taxon>
        <taxon>Streptomycetaceae</taxon>
        <taxon>Streptomyces</taxon>
    </lineage>
</organism>
<dbReference type="PANTHER" id="PTHR43540:SF6">
    <property type="entry name" value="ISOCHORISMATASE-LIKE DOMAIN-CONTAINING PROTEIN"/>
    <property type="match status" value="1"/>
</dbReference>
<dbReference type="PANTHER" id="PTHR43540">
    <property type="entry name" value="PEROXYUREIDOACRYLATE/UREIDOACRYLATE AMIDOHYDROLASE-RELATED"/>
    <property type="match status" value="1"/>
</dbReference>
<dbReference type="InterPro" id="IPR036380">
    <property type="entry name" value="Isochorismatase-like_sf"/>
</dbReference>
<feature type="domain" description="Isochorismatase-like" evidence="2">
    <location>
        <begin position="16"/>
        <end position="200"/>
    </location>
</feature>
<dbReference type="RefSeq" id="WP_307039335.1">
    <property type="nucleotide sequence ID" value="NZ_JAUSYA010000001.1"/>
</dbReference>
<accession>A0ABU0PSJ4</accession>
<keyword evidence="4" id="KW-1185">Reference proteome</keyword>
<dbReference type="SUPFAM" id="SSF52499">
    <property type="entry name" value="Isochorismatase-like hydrolases"/>
    <property type="match status" value="1"/>
</dbReference>
<evidence type="ECO:0000313" key="3">
    <source>
        <dbReference type="EMBL" id="MDQ0681355.1"/>
    </source>
</evidence>
<dbReference type="InterPro" id="IPR050272">
    <property type="entry name" value="Isochorismatase-like_hydrls"/>
</dbReference>
<keyword evidence="1" id="KW-0378">Hydrolase</keyword>
<protein>
    <submittedName>
        <fullName evidence="3">Nicotinamidase-related amidase</fullName>
    </submittedName>
</protein>
<sequence>MDWAGTPRRAPGGRPALLVLDLINEIVHPDGKYAADGYGTQARERRVLATAADAIRRARAADIPVIYVVVGFSPGYPEWPAGSAVFEKARDDGRLALGSWATQVHDALAPRPGEPVVVKHRVSPFHGTNLEVLLRTAGIDTLLLTGVSTELVVLSTAQAAHDRDYRVRVLEDATLAGDAEIHEAALKILSRISTVTTVAEALPAPGPVCATEPQGVRS</sequence>
<dbReference type="Pfam" id="PF00857">
    <property type="entry name" value="Isochorismatase"/>
    <property type="match status" value="1"/>
</dbReference>
<name>A0ABU0PSJ4_STRAH</name>
<evidence type="ECO:0000313" key="4">
    <source>
        <dbReference type="Proteomes" id="UP001243364"/>
    </source>
</evidence>
<dbReference type="Proteomes" id="UP001243364">
    <property type="component" value="Unassembled WGS sequence"/>
</dbReference>
<comment type="caution">
    <text evidence="3">The sequence shown here is derived from an EMBL/GenBank/DDBJ whole genome shotgun (WGS) entry which is preliminary data.</text>
</comment>
<reference evidence="3 4" key="1">
    <citation type="submission" date="2023-07" db="EMBL/GenBank/DDBJ databases">
        <title>Comparative genomics of wheat-associated soil bacteria to identify genetic determinants of phenazine resistance.</title>
        <authorList>
            <person name="Mouncey N."/>
        </authorList>
    </citation>
    <scope>NUCLEOTIDE SEQUENCE [LARGE SCALE GENOMIC DNA]</scope>
    <source>
        <strain evidence="3 4">W4I19-2</strain>
    </source>
</reference>
<proteinExistence type="predicted"/>
<dbReference type="EMBL" id="JAUSYA010000001">
    <property type="protein sequence ID" value="MDQ0681355.1"/>
    <property type="molecule type" value="Genomic_DNA"/>
</dbReference>
<evidence type="ECO:0000259" key="2">
    <source>
        <dbReference type="Pfam" id="PF00857"/>
    </source>
</evidence>
<dbReference type="CDD" id="cd00431">
    <property type="entry name" value="cysteine_hydrolases"/>
    <property type="match status" value="1"/>
</dbReference>
<evidence type="ECO:0000256" key="1">
    <source>
        <dbReference type="ARBA" id="ARBA00022801"/>
    </source>
</evidence>
<gene>
    <name evidence="3" type="ORF">QFZ56_000318</name>
</gene>
<dbReference type="InterPro" id="IPR000868">
    <property type="entry name" value="Isochorismatase-like_dom"/>
</dbReference>
<dbReference type="Gene3D" id="3.40.50.850">
    <property type="entry name" value="Isochorismatase-like"/>
    <property type="match status" value="1"/>
</dbReference>